<dbReference type="Gene3D" id="3.90.1200.10">
    <property type="match status" value="1"/>
</dbReference>
<dbReference type="EMBL" id="FMYF01000005">
    <property type="protein sequence ID" value="SDB85442.1"/>
    <property type="molecule type" value="Genomic_DNA"/>
</dbReference>
<evidence type="ECO:0000313" key="1">
    <source>
        <dbReference type="EMBL" id="SDB85442.1"/>
    </source>
</evidence>
<dbReference type="RefSeq" id="WP_092609452.1">
    <property type="nucleotide sequence ID" value="NZ_FMYF01000005.1"/>
</dbReference>
<dbReference type="STRING" id="1577474.GA0111570_10559"/>
<protein>
    <submittedName>
        <fullName evidence="1">Maltokinase</fullName>
    </submittedName>
</protein>
<gene>
    <name evidence="1" type="ORF">GA0111570_10559</name>
</gene>
<keyword evidence="2" id="KW-1185">Reference proteome</keyword>
<reference evidence="1 2" key="1">
    <citation type="submission" date="2016-06" db="EMBL/GenBank/DDBJ databases">
        <authorList>
            <person name="Olsen C.W."/>
            <person name="Carey S."/>
            <person name="Hinshaw L."/>
            <person name="Karasin A.I."/>
        </authorList>
    </citation>
    <scope>NUCLEOTIDE SEQUENCE [LARGE SCALE GENOMIC DNA]</scope>
    <source>
        <strain evidence="1 2">LZ-22</strain>
    </source>
</reference>
<dbReference type="SUPFAM" id="SSF56112">
    <property type="entry name" value="Protein kinase-like (PK-like)"/>
    <property type="match status" value="1"/>
</dbReference>
<keyword evidence="1" id="KW-0808">Transferase</keyword>
<accession>A0A1G6GTU9</accession>
<evidence type="ECO:0000313" key="2">
    <source>
        <dbReference type="Proteomes" id="UP000199086"/>
    </source>
</evidence>
<dbReference type="GO" id="GO:0016301">
    <property type="term" value="F:kinase activity"/>
    <property type="evidence" value="ECO:0007669"/>
    <property type="project" value="UniProtKB-KW"/>
</dbReference>
<keyword evidence="1" id="KW-0418">Kinase</keyword>
<sequence>MVDSFDDLATRALGSARWYAGKGRPLRIIAVTALPWYGEGPGRPGADEGTGLVGVRPVLVTVGHDDVRPADVDTYQFLLAVRHPGRAPAPGSYGTCADRRVTDSREPLEVADATQDPEAMAMVLAAISTAEKPDPTPGGTIRHHSLVELPHTDLSPHPFRGEQSNTSVFFGDALMLKVFRRLEAGHNLDIAVHAALGKDNASSTAVLYGWTEGHWRHGTDETTADLAMLVERFREAEDGWDLACAACTAGEDFATEAAALGRALREVHEGLARHFPTARVDAGPIGARMGERLDQTCGIAPQLLPYGTGLGAIFAALDEHVLDVQHVHGDFHLGQVLRTPDGWRVIDFEGEPLKTLTERWAPDSPWRDVAGMLRSFDYAAATGAQLRTRAAAAAGDPGSAGPGLTPRQWRQNCRDSFLEAYHQGTPTGFDLAVLRAYEADKAVYEVVYEIRNRPDWVSIPLGAVAELVSPSPITNDGQSPIHEEK</sequence>
<proteinExistence type="predicted"/>
<organism evidence="1 2">
    <name type="scientific">Raineyella antarctica</name>
    <dbReference type="NCBI Taxonomy" id="1577474"/>
    <lineage>
        <taxon>Bacteria</taxon>
        <taxon>Bacillati</taxon>
        <taxon>Actinomycetota</taxon>
        <taxon>Actinomycetes</taxon>
        <taxon>Propionibacteriales</taxon>
        <taxon>Propionibacteriaceae</taxon>
        <taxon>Raineyella</taxon>
    </lineage>
</organism>
<name>A0A1G6GTU9_9ACTN</name>
<dbReference type="UniPathway" id="UPA00164"/>
<dbReference type="AlphaFoldDB" id="A0A1G6GTU9"/>
<dbReference type="InterPro" id="IPR011009">
    <property type="entry name" value="Kinase-like_dom_sf"/>
</dbReference>
<dbReference type="Proteomes" id="UP000199086">
    <property type="component" value="Unassembled WGS sequence"/>
</dbReference>
<dbReference type="GO" id="GO:0005978">
    <property type="term" value="P:glycogen biosynthetic process"/>
    <property type="evidence" value="ECO:0007669"/>
    <property type="project" value="UniProtKB-UniPathway"/>
</dbReference>